<protein>
    <submittedName>
        <fullName evidence="8">Oxidoreductase</fullName>
    </submittedName>
</protein>
<comment type="caution">
    <text evidence="8">The sequence shown here is derived from an EMBL/GenBank/DDBJ whole genome shotgun (WGS) entry which is preliminary data.</text>
</comment>
<keyword evidence="9" id="KW-1185">Reference proteome</keyword>
<proteinExistence type="inferred from homology"/>
<accession>A0ABQ3GNX7</accession>
<keyword evidence="6 7" id="KW-0472">Membrane</keyword>
<gene>
    <name evidence="8" type="ORF">GCM10016272_09270</name>
</gene>
<evidence type="ECO:0000256" key="3">
    <source>
        <dbReference type="ARBA" id="ARBA00022475"/>
    </source>
</evidence>
<evidence type="ECO:0000313" key="8">
    <source>
        <dbReference type="EMBL" id="GHD29191.1"/>
    </source>
</evidence>
<feature type="transmembrane region" description="Helical" evidence="7">
    <location>
        <begin position="91"/>
        <end position="112"/>
    </location>
</feature>
<dbReference type="Pfam" id="PF07681">
    <property type="entry name" value="DoxX"/>
    <property type="match status" value="1"/>
</dbReference>
<organism evidence="8 9">
    <name type="scientific">Psychrobacter glaciei</name>
    <dbReference type="NCBI Taxonomy" id="619771"/>
    <lineage>
        <taxon>Bacteria</taxon>
        <taxon>Pseudomonadati</taxon>
        <taxon>Pseudomonadota</taxon>
        <taxon>Gammaproteobacteria</taxon>
        <taxon>Moraxellales</taxon>
        <taxon>Moraxellaceae</taxon>
        <taxon>Psychrobacter</taxon>
    </lineage>
</organism>
<dbReference type="InterPro" id="IPR051907">
    <property type="entry name" value="DoxX-like_oxidoreductase"/>
</dbReference>
<dbReference type="Proteomes" id="UP000610203">
    <property type="component" value="Unassembled WGS sequence"/>
</dbReference>
<reference evidence="9" key="1">
    <citation type="journal article" date="2019" name="Int. J. Syst. Evol. Microbiol.">
        <title>The Global Catalogue of Microorganisms (GCM) 10K type strain sequencing project: providing services to taxonomists for standard genome sequencing and annotation.</title>
        <authorList>
            <consortium name="The Broad Institute Genomics Platform"/>
            <consortium name="The Broad Institute Genome Sequencing Center for Infectious Disease"/>
            <person name="Wu L."/>
            <person name="Ma J."/>
        </authorList>
    </citation>
    <scope>NUCLEOTIDE SEQUENCE [LARGE SCALE GENOMIC DNA]</scope>
    <source>
        <strain evidence="9">KCTC 42280</strain>
    </source>
</reference>
<dbReference type="RefSeq" id="WP_189582296.1">
    <property type="nucleotide sequence ID" value="NZ_BMZR01000001.1"/>
</dbReference>
<evidence type="ECO:0000256" key="5">
    <source>
        <dbReference type="ARBA" id="ARBA00022989"/>
    </source>
</evidence>
<feature type="transmembrane region" description="Helical" evidence="7">
    <location>
        <begin position="62"/>
        <end position="84"/>
    </location>
</feature>
<keyword evidence="4 7" id="KW-0812">Transmembrane</keyword>
<evidence type="ECO:0000256" key="2">
    <source>
        <dbReference type="ARBA" id="ARBA00006679"/>
    </source>
</evidence>
<comment type="subcellular location">
    <subcellularLocation>
        <location evidence="1">Cell membrane</location>
        <topology evidence="1">Multi-pass membrane protein</topology>
    </subcellularLocation>
</comment>
<dbReference type="InterPro" id="IPR032808">
    <property type="entry name" value="DoxX"/>
</dbReference>
<evidence type="ECO:0000256" key="1">
    <source>
        <dbReference type="ARBA" id="ARBA00004651"/>
    </source>
</evidence>
<name>A0ABQ3GNX7_9GAMM</name>
<feature type="transmembrane region" description="Helical" evidence="7">
    <location>
        <begin position="118"/>
        <end position="137"/>
    </location>
</feature>
<dbReference type="EMBL" id="BMZR01000001">
    <property type="protein sequence ID" value="GHD29191.1"/>
    <property type="molecule type" value="Genomic_DNA"/>
</dbReference>
<evidence type="ECO:0000256" key="4">
    <source>
        <dbReference type="ARBA" id="ARBA00022692"/>
    </source>
</evidence>
<sequence length="151" mass="15267">MKTSILHKALLSNAGAAALILRVPIGLILAAHGAQKLFGWFGGNGLAGTAQWLSSMGMEPGLLMAILAGGAEFFGGLALVLGLLTRPAALVAAFTMLVAIFSVHISNGLFAADGGYEYALVLMVALLALAVQGGGSLSMDKALSEKIGSVK</sequence>
<evidence type="ECO:0000256" key="6">
    <source>
        <dbReference type="ARBA" id="ARBA00023136"/>
    </source>
</evidence>
<keyword evidence="3" id="KW-1003">Cell membrane</keyword>
<keyword evidence="5 7" id="KW-1133">Transmembrane helix</keyword>
<dbReference type="PANTHER" id="PTHR33452">
    <property type="entry name" value="OXIDOREDUCTASE CATD-RELATED"/>
    <property type="match status" value="1"/>
</dbReference>
<evidence type="ECO:0000313" key="9">
    <source>
        <dbReference type="Proteomes" id="UP000610203"/>
    </source>
</evidence>
<evidence type="ECO:0000256" key="7">
    <source>
        <dbReference type="SAM" id="Phobius"/>
    </source>
</evidence>
<comment type="similarity">
    <text evidence="2">Belongs to the DoxX family.</text>
</comment>
<dbReference type="PANTHER" id="PTHR33452:SF1">
    <property type="entry name" value="INNER MEMBRANE PROTEIN YPHA-RELATED"/>
    <property type="match status" value="1"/>
</dbReference>